<dbReference type="CDD" id="cd02042">
    <property type="entry name" value="ParAB_family"/>
    <property type="match status" value="1"/>
</dbReference>
<proteinExistence type="predicted"/>
<sequence length="208" mass="23057">MITVVGNLKGGTGKSTVAFNLALWTVTRQNTRVAVYDLDPQATTTDAFGIRTEEGYLPQISVHHSLDDMRKEDADTQVLVDIGLSDIEATREAICLADRIIVPVAPSQADVWSTQRFLKMVGDVRDNKPVQLLGLLNRADTHRAVRETGEAAEALSMLGNIQLMKTRLYMRTTYRRSFSEGLAVFEMEPRSKAATEVEALGKELLTFN</sequence>
<dbReference type="Gene3D" id="3.40.50.300">
    <property type="entry name" value="P-loop containing nucleotide triphosphate hydrolases"/>
    <property type="match status" value="1"/>
</dbReference>
<dbReference type="Pfam" id="PF01656">
    <property type="entry name" value="CbiA"/>
    <property type="match status" value="1"/>
</dbReference>
<feature type="domain" description="CobQ/CobB/MinD/ParA nucleotide binding" evidence="1">
    <location>
        <begin position="5"/>
        <end position="172"/>
    </location>
</feature>
<dbReference type="InterPro" id="IPR027417">
    <property type="entry name" value="P-loop_NTPase"/>
</dbReference>
<protein>
    <submittedName>
        <fullName evidence="2">Chromosome (Plasmid) partitioning protein ParA</fullName>
    </submittedName>
</protein>
<dbReference type="EMBL" id="CACVAT010000450">
    <property type="protein sequence ID" value="CAA6827830.1"/>
    <property type="molecule type" value="Genomic_DNA"/>
</dbReference>
<evidence type="ECO:0000313" key="2">
    <source>
        <dbReference type="EMBL" id="CAA6827830.1"/>
    </source>
</evidence>
<dbReference type="AlphaFoldDB" id="A0A6S6UHZ1"/>
<dbReference type="PANTHER" id="PTHR13696">
    <property type="entry name" value="P-LOOP CONTAINING NUCLEOSIDE TRIPHOSPHATE HYDROLASE"/>
    <property type="match status" value="1"/>
</dbReference>
<dbReference type="PANTHER" id="PTHR13696:SF96">
    <property type="entry name" value="COBQ_COBB_MIND_PARA NUCLEOTIDE BINDING DOMAIN-CONTAINING PROTEIN"/>
    <property type="match status" value="1"/>
</dbReference>
<dbReference type="PIRSF" id="PIRSF009320">
    <property type="entry name" value="Nuc_binding_HP_1000"/>
    <property type="match status" value="1"/>
</dbReference>
<gene>
    <name evidence="2" type="ORF">HELGO_WM19858</name>
</gene>
<dbReference type="SUPFAM" id="SSF52540">
    <property type="entry name" value="P-loop containing nucleoside triphosphate hydrolases"/>
    <property type="match status" value="1"/>
</dbReference>
<organism evidence="2">
    <name type="scientific">uncultured Thiotrichaceae bacterium</name>
    <dbReference type="NCBI Taxonomy" id="298394"/>
    <lineage>
        <taxon>Bacteria</taxon>
        <taxon>Pseudomonadati</taxon>
        <taxon>Pseudomonadota</taxon>
        <taxon>Gammaproteobacteria</taxon>
        <taxon>Thiotrichales</taxon>
        <taxon>Thiotrichaceae</taxon>
        <taxon>environmental samples</taxon>
    </lineage>
</organism>
<reference evidence="2" key="1">
    <citation type="submission" date="2020-01" db="EMBL/GenBank/DDBJ databases">
        <authorList>
            <person name="Meier V. D."/>
            <person name="Meier V D."/>
        </authorList>
    </citation>
    <scope>NUCLEOTIDE SEQUENCE</scope>
    <source>
        <strain evidence="2">HLG_WM_MAG_09</strain>
    </source>
</reference>
<dbReference type="InterPro" id="IPR050678">
    <property type="entry name" value="DNA_Partitioning_ATPase"/>
</dbReference>
<dbReference type="InterPro" id="IPR002586">
    <property type="entry name" value="CobQ/CobB/MinD/ParA_Nub-bd_dom"/>
</dbReference>
<evidence type="ECO:0000259" key="1">
    <source>
        <dbReference type="Pfam" id="PF01656"/>
    </source>
</evidence>
<accession>A0A6S6UHZ1</accession>
<name>A0A6S6UHZ1_9GAMM</name>